<evidence type="ECO:0000313" key="19">
    <source>
        <dbReference type="Proteomes" id="UP000094801"/>
    </source>
</evidence>
<comment type="subcellular location">
    <subcellularLocation>
        <location evidence="2">Cytoplasm</location>
    </subcellularLocation>
</comment>
<dbReference type="FunFam" id="3.30.540.30:FF:000001">
    <property type="entry name" value="Dipeptidyl peptidase 3"/>
    <property type="match status" value="1"/>
</dbReference>
<dbReference type="FunFam" id="3.30.540.30:FF:000002">
    <property type="entry name" value="Dipeptidyl peptidase 3"/>
    <property type="match status" value="1"/>
</dbReference>
<feature type="binding site" evidence="17">
    <location>
        <position position="443"/>
    </location>
    <ligand>
        <name>Zn(2+)</name>
        <dbReference type="ChEBI" id="CHEBI:29105"/>
        <note>catalytic</note>
    </ligand>
</feature>
<keyword evidence="12 15" id="KW-0482">Metalloprotease</keyword>
<evidence type="ECO:0000256" key="2">
    <source>
        <dbReference type="ARBA" id="ARBA00004496"/>
    </source>
</evidence>
<organism evidence="18 19">
    <name type="scientific">[Candida] arabinofermentans NRRL YB-2248</name>
    <dbReference type="NCBI Taxonomy" id="983967"/>
    <lineage>
        <taxon>Eukaryota</taxon>
        <taxon>Fungi</taxon>
        <taxon>Dikarya</taxon>
        <taxon>Ascomycota</taxon>
        <taxon>Saccharomycotina</taxon>
        <taxon>Pichiomycetes</taxon>
        <taxon>Pichiales</taxon>
        <taxon>Pichiaceae</taxon>
        <taxon>Ogataea</taxon>
        <taxon>Ogataea/Candida clade</taxon>
    </lineage>
</organism>
<evidence type="ECO:0000256" key="6">
    <source>
        <dbReference type="ARBA" id="ARBA00022438"/>
    </source>
</evidence>
<evidence type="ECO:0000256" key="16">
    <source>
        <dbReference type="PIRSR" id="PIRSR007828-1"/>
    </source>
</evidence>
<comment type="similarity">
    <text evidence="3 15">Belongs to the peptidase M49 family.</text>
</comment>
<keyword evidence="10 15" id="KW-0378">Hydrolase</keyword>
<evidence type="ECO:0000256" key="5">
    <source>
        <dbReference type="ARBA" id="ARBA00014713"/>
    </source>
</evidence>
<reference evidence="19" key="1">
    <citation type="submission" date="2016-04" db="EMBL/GenBank/DDBJ databases">
        <title>Comparative genomics of biotechnologically important yeasts.</title>
        <authorList>
            <consortium name="DOE Joint Genome Institute"/>
            <person name="Riley R."/>
            <person name="Haridas S."/>
            <person name="Wolfe K.H."/>
            <person name="Lopes M.R."/>
            <person name="Hittinger C.T."/>
            <person name="Goker M."/>
            <person name="Salamov A."/>
            <person name="Wisecaver J."/>
            <person name="Long T.M."/>
            <person name="Aerts A.L."/>
            <person name="Barry K."/>
            <person name="Choi C."/>
            <person name="Clum A."/>
            <person name="Coughlan A.Y."/>
            <person name="Deshpande S."/>
            <person name="Douglass A.P."/>
            <person name="Hanson S.J."/>
            <person name="Klenk H.-P."/>
            <person name="Labutti K."/>
            <person name="Lapidus A."/>
            <person name="Lindquist E."/>
            <person name="Lipzen A."/>
            <person name="Meier-Kolthoff J.P."/>
            <person name="Ohm R.A."/>
            <person name="Otillar R.P."/>
            <person name="Pangilinan J."/>
            <person name="Peng Y."/>
            <person name="Rokas A."/>
            <person name="Rosa C.A."/>
            <person name="Scheuner C."/>
            <person name="Sibirny A.A."/>
            <person name="Slot J.C."/>
            <person name="Stielow J.B."/>
            <person name="Sun H."/>
            <person name="Kurtzman C.P."/>
            <person name="Blackwell M."/>
            <person name="Grigoriev I.V."/>
            <person name="Jeffries T.W."/>
        </authorList>
    </citation>
    <scope>NUCLEOTIDE SEQUENCE [LARGE SCALE GENOMIC DNA]</scope>
    <source>
        <strain evidence="19">NRRL YB-2248</strain>
    </source>
</reference>
<evidence type="ECO:0000256" key="17">
    <source>
        <dbReference type="PIRSR" id="PIRSR007828-2"/>
    </source>
</evidence>
<evidence type="ECO:0000256" key="13">
    <source>
        <dbReference type="ARBA" id="ARBA00031288"/>
    </source>
</evidence>
<evidence type="ECO:0000256" key="8">
    <source>
        <dbReference type="ARBA" id="ARBA00022670"/>
    </source>
</evidence>
<evidence type="ECO:0000256" key="12">
    <source>
        <dbReference type="ARBA" id="ARBA00023049"/>
    </source>
</evidence>
<dbReference type="GO" id="GO:0046872">
    <property type="term" value="F:metal ion binding"/>
    <property type="evidence" value="ECO:0007669"/>
    <property type="project" value="UniProtKB-KW"/>
</dbReference>
<dbReference type="AlphaFoldDB" id="A0A1E4SYX9"/>
<keyword evidence="19" id="KW-1185">Reference proteome</keyword>
<evidence type="ECO:0000256" key="11">
    <source>
        <dbReference type="ARBA" id="ARBA00022833"/>
    </source>
</evidence>
<comment type="cofactor">
    <cofactor evidence="15 17">
        <name>Zn(2+)</name>
        <dbReference type="ChEBI" id="CHEBI:29105"/>
    </cofactor>
    <text evidence="15 17">Binds 1 zinc ion per subunit.</text>
</comment>
<dbReference type="Gene3D" id="3.30.540.30">
    <property type="match status" value="3"/>
</dbReference>
<dbReference type="EC" id="3.4.14.4" evidence="4 15"/>
<dbReference type="GO" id="GO:0005737">
    <property type="term" value="C:cytoplasm"/>
    <property type="evidence" value="ECO:0007669"/>
    <property type="project" value="UniProtKB-SubCell"/>
</dbReference>
<dbReference type="GO" id="GO:0008239">
    <property type="term" value="F:dipeptidyl-peptidase activity"/>
    <property type="evidence" value="ECO:0007669"/>
    <property type="project" value="UniProtKB-UniRule"/>
</dbReference>
<name>A0A1E4SYX9_9ASCO</name>
<dbReference type="Pfam" id="PF03571">
    <property type="entry name" value="Peptidase_M49"/>
    <property type="match status" value="1"/>
</dbReference>
<dbReference type="OrthoDB" id="4694525at2759"/>
<protein>
    <recommendedName>
        <fullName evidence="5 15">Dipeptidyl peptidase 3</fullName>
        <ecNumber evidence="4 15">3.4.14.4</ecNumber>
    </recommendedName>
    <alternativeName>
        <fullName evidence="13 15">Dipeptidyl aminopeptidase III</fullName>
    </alternativeName>
    <alternativeName>
        <fullName evidence="14 15">Dipeptidyl peptidase III</fullName>
    </alternativeName>
</protein>
<proteinExistence type="inferred from homology"/>
<keyword evidence="7 15" id="KW-0963">Cytoplasm</keyword>
<keyword evidence="11 15" id="KW-0862">Zinc</keyword>
<sequence>MAVKIENYYADSKAPITNLTAKKFFEQLTEKEKLYAHYMSKAGHWGSRVVLRSVSPESETIFDLILTIHKVIKGDYTSLKSHLGEEAVQFYLEYASQFLANLGNYKSFGDVKFIPRISEGDFETLVEFVNDETSLQLFEQVKDIIYAVDDKNAILGWADKGHVTGYYLNAVSMEEAKAVNTALASKNIMPENTRVEKKSDTEFVVYVASAFKENRTSYYPESIGFELNGKPASLSFKFGDHSEEFTKIVENLIEAKKYTANENQEAMLSKYIESFQSGSMKAHYDSQINWVKDIGPSVETNVGFIETYRDPSNTRGEWECLVAMVNKERTAKFGELVANAKNYIDQLPWTKDYEKDVFTPPDFTSLEVLTMASSGCPAGINLPNYDRIRIEIGFKNVSLGNVLSSRSSKEPVTFIGQEIQDLYNKYSVEAFEVQVGIHELLGHGTGKLLLETDDKKFNFDINNPPLGLDGKPVTTYYGKGETWGSLFGSVSGSFEECRAESVAMFLITNRSLLSIFGFKTEEEQNDVLYVSFLTMCRAGLLALEYYDPVNKKWGQPHCQARYAILKTYLDAGDDFVKLDYSEDDYSDLIIKLDRSKIDTVGQDAISKFLNKLHVYKCSADVVGGTKFYNEQTSVPDSMLKFRDAVLRKKLPRKQLIQANTFIKGNDVQVKEYEESELGMVESFIDREA</sequence>
<accession>A0A1E4SYX9</accession>
<keyword evidence="6 15" id="KW-0031">Aminopeptidase</keyword>
<dbReference type="PANTHER" id="PTHR23422:SF11">
    <property type="entry name" value="DIPEPTIDYL PEPTIDASE 3"/>
    <property type="match status" value="1"/>
</dbReference>
<dbReference type="InterPro" id="IPR039461">
    <property type="entry name" value="Peptidase_M49"/>
</dbReference>
<comment type="catalytic activity">
    <reaction evidence="1 15">
        <text>Release of an N-terminal dipeptide from a peptide comprising four or more residues, with broad specificity. Also acts on dipeptidyl 2-naphthylamides.</text>
        <dbReference type="EC" id="3.4.14.4"/>
    </reaction>
</comment>
<evidence type="ECO:0000256" key="10">
    <source>
        <dbReference type="ARBA" id="ARBA00022801"/>
    </source>
</evidence>
<dbReference type="STRING" id="983967.A0A1E4SYX9"/>
<evidence type="ECO:0000313" key="18">
    <source>
        <dbReference type="EMBL" id="ODV84671.1"/>
    </source>
</evidence>
<feature type="binding site" evidence="17">
    <location>
        <position position="496"/>
    </location>
    <ligand>
        <name>Zn(2+)</name>
        <dbReference type="ChEBI" id="CHEBI:29105"/>
        <note>catalytic</note>
    </ligand>
</feature>
<dbReference type="EMBL" id="KV453855">
    <property type="protein sequence ID" value="ODV84671.1"/>
    <property type="molecule type" value="Genomic_DNA"/>
</dbReference>
<dbReference type="GO" id="GO:0008235">
    <property type="term" value="F:metalloexopeptidase activity"/>
    <property type="evidence" value="ECO:0007669"/>
    <property type="project" value="InterPro"/>
</dbReference>
<evidence type="ECO:0000256" key="14">
    <source>
        <dbReference type="ARBA" id="ARBA00032119"/>
    </source>
</evidence>
<evidence type="ECO:0000256" key="7">
    <source>
        <dbReference type="ARBA" id="ARBA00022490"/>
    </source>
</evidence>
<feature type="active site" evidence="16">
    <location>
        <position position="439"/>
    </location>
</feature>
<dbReference type="GO" id="GO:0004177">
    <property type="term" value="F:aminopeptidase activity"/>
    <property type="evidence" value="ECO:0007669"/>
    <property type="project" value="UniProtKB-KW"/>
</dbReference>
<keyword evidence="9 15" id="KW-0479">Metal-binding</keyword>
<dbReference type="PIRSF" id="PIRSF007828">
    <property type="entry name" value="Dipeptidyl-peptidase_III"/>
    <property type="match status" value="1"/>
</dbReference>
<evidence type="ECO:0000256" key="4">
    <source>
        <dbReference type="ARBA" id="ARBA00012063"/>
    </source>
</evidence>
<evidence type="ECO:0000256" key="3">
    <source>
        <dbReference type="ARBA" id="ARBA00010200"/>
    </source>
</evidence>
<dbReference type="GO" id="GO:0006508">
    <property type="term" value="P:proteolysis"/>
    <property type="evidence" value="ECO:0007669"/>
    <property type="project" value="UniProtKB-KW"/>
</dbReference>
<evidence type="ECO:0000256" key="1">
    <source>
        <dbReference type="ARBA" id="ARBA00001336"/>
    </source>
</evidence>
<dbReference type="InterPro" id="IPR005317">
    <property type="entry name" value="Dipeptidyl-peptase3"/>
</dbReference>
<keyword evidence="8 15" id="KW-0645">Protease</keyword>
<feature type="binding site" evidence="17">
    <location>
        <position position="438"/>
    </location>
    <ligand>
        <name>Zn(2+)</name>
        <dbReference type="ChEBI" id="CHEBI:29105"/>
        <note>catalytic</note>
    </ligand>
</feature>
<dbReference type="PANTHER" id="PTHR23422">
    <property type="entry name" value="DIPEPTIDYL PEPTIDASE III-RELATED"/>
    <property type="match status" value="1"/>
</dbReference>
<evidence type="ECO:0000256" key="15">
    <source>
        <dbReference type="PIRNR" id="PIRNR007828"/>
    </source>
</evidence>
<gene>
    <name evidence="18" type="ORF">CANARDRAFT_8252</name>
</gene>
<dbReference type="Proteomes" id="UP000094801">
    <property type="component" value="Unassembled WGS sequence"/>
</dbReference>
<evidence type="ECO:0000256" key="9">
    <source>
        <dbReference type="ARBA" id="ARBA00022723"/>
    </source>
</evidence>